<organism evidence="2">
    <name type="scientific">Amblyomma maculatum</name>
    <name type="common">Gulf Coast tick</name>
    <dbReference type="NCBI Taxonomy" id="34609"/>
    <lineage>
        <taxon>Eukaryota</taxon>
        <taxon>Metazoa</taxon>
        <taxon>Ecdysozoa</taxon>
        <taxon>Arthropoda</taxon>
        <taxon>Chelicerata</taxon>
        <taxon>Arachnida</taxon>
        <taxon>Acari</taxon>
        <taxon>Parasitiformes</taxon>
        <taxon>Ixodida</taxon>
        <taxon>Ixodoidea</taxon>
        <taxon>Ixodidae</taxon>
        <taxon>Amblyomminae</taxon>
        <taxon>Amblyomma</taxon>
    </lineage>
</organism>
<accession>G3MQR3</accession>
<dbReference type="PROSITE" id="PS50279">
    <property type="entry name" value="BPTI_KUNITZ_2"/>
    <property type="match status" value="1"/>
</dbReference>
<proteinExistence type="evidence at transcript level"/>
<dbReference type="Gene3D" id="4.10.410.10">
    <property type="entry name" value="Pancreatic trypsin inhibitor Kunitz domain"/>
    <property type="match status" value="1"/>
</dbReference>
<name>G3MQR3_AMBMU</name>
<protein>
    <recommendedName>
        <fullName evidence="1">BPTI/Kunitz inhibitor domain-containing protein</fullName>
    </recommendedName>
</protein>
<feature type="domain" description="BPTI/Kunitz inhibitor" evidence="1">
    <location>
        <begin position="71"/>
        <end position="122"/>
    </location>
</feature>
<dbReference type="InterPro" id="IPR002223">
    <property type="entry name" value="Kunitz_BPTI"/>
</dbReference>
<sequence length="132" mass="15282">MQLNVELNPKPLSHMRSEKQDMLCWSGLSARSSIGLRRLWLFSVLVGSCYSSMDEDYSEEQWKTRYPPLRCENPPPLNIGQRGHIRSWFYNLTTTRCEPFFRTSKSSKGNSFHSKDVCNKICRGNCNLSLSL</sequence>
<dbReference type="InterPro" id="IPR036880">
    <property type="entry name" value="Kunitz_BPTI_sf"/>
</dbReference>
<dbReference type="AlphaFoldDB" id="G3MQR3"/>
<evidence type="ECO:0000313" key="2">
    <source>
        <dbReference type="EMBL" id="AEO35831.1"/>
    </source>
</evidence>
<dbReference type="EMBL" id="JO844214">
    <property type="protein sequence ID" value="AEO35831.1"/>
    <property type="molecule type" value="mRNA"/>
</dbReference>
<dbReference type="SMART" id="SM00131">
    <property type="entry name" value="KU"/>
    <property type="match status" value="1"/>
</dbReference>
<dbReference type="SUPFAM" id="SSF57362">
    <property type="entry name" value="BPTI-like"/>
    <property type="match status" value="1"/>
</dbReference>
<evidence type="ECO:0000259" key="1">
    <source>
        <dbReference type="PROSITE" id="PS50279"/>
    </source>
</evidence>
<reference evidence="2" key="1">
    <citation type="journal article" date="2011" name="PLoS ONE">
        <title>A deep insight into the sialotranscriptome of the gulf coast tick, Amblyomma maculatum.</title>
        <authorList>
            <person name="Karim S."/>
            <person name="Singh P."/>
            <person name="Ribeiro J.M."/>
        </authorList>
    </citation>
    <scope>NUCLEOTIDE SEQUENCE</scope>
    <source>
        <tissue evidence="2">Salivary gland</tissue>
    </source>
</reference>
<dbReference type="Pfam" id="PF00014">
    <property type="entry name" value="Kunitz_BPTI"/>
    <property type="match status" value="1"/>
</dbReference>
<dbReference type="GO" id="GO:0004867">
    <property type="term" value="F:serine-type endopeptidase inhibitor activity"/>
    <property type="evidence" value="ECO:0007669"/>
    <property type="project" value="InterPro"/>
</dbReference>